<organism evidence="2 3">
    <name type="scientific">Rosa chinensis</name>
    <name type="common">China rose</name>
    <dbReference type="NCBI Taxonomy" id="74649"/>
    <lineage>
        <taxon>Eukaryota</taxon>
        <taxon>Viridiplantae</taxon>
        <taxon>Streptophyta</taxon>
        <taxon>Embryophyta</taxon>
        <taxon>Tracheophyta</taxon>
        <taxon>Spermatophyta</taxon>
        <taxon>Magnoliopsida</taxon>
        <taxon>eudicotyledons</taxon>
        <taxon>Gunneridae</taxon>
        <taxon>Pentapetalae</taxon>
        <taxon>rosids</taxon>
        <taxon>fabids</taxon>
        <taxon>Rosales</taxon>
        <taxon>Rosaceae</taxon>
        <taxon>Rosoideae</taxon>
        <taxon>Rosoideae incertae sedis</taxon>
        <taxon>Rosa</taxon>
    </lineage>
</organism>
<keyword evidence="3" id="KW-1185">Reference proteome</keyword>
<dbReference type="PANTHER" id="PTHR48055:SF55">
    <property type="entry name" value="PROTEIN KINASE DOMAIN-CONTAINING PROTEIN"/>
    <property type="match status" value="1"/>
</dbReference>
<dbReference type="InterPro" id="IPR011009">
    <property type="entry name" value="Kinase-like_dom_sf"/>
</dbReference>
<evidence type="ECO:0000313" key="3">
    <source>
        <dbReference type="Proteomes" id="UP000238479"/>
    </source>
</evidence>
<keyword evidence="2" id="KW-0808">Transferase</keyword>
<dbReference type="EMBL" id="PDCK01000039">
    <property type="protein sequence ID" value="PRQ58092.1"/>
    <property type="molecule type" value="Genomic_DNA"/>
</dbReference>
<reference evidence="2 3" key="1">
    <citation type="journal article" date="2018" name="Nat. Genet.">
        <title>The Rosa genome provides new insights in the design of modern roses.</title>
        <authorList>
            <person name="Bendahmane M."/>
        </authorList>
    </citation>
    <scope>NUCLEOTIDE SEQUENCE [LARGE SCALE GENOMIC DNA]</scope>
    <source>
        <strain evidence="3">cv. Old Blush</strain>
    </source>
</reference>
<dbReference type="Pfam" id="PF00069">
    <property type="entry name" value="Pkinase"/>
    <property type="match status" value="1"/>
</dbReference>
<dbReference type="PANTHER" id="PTHR48055">
    <property type="entry name" value="LEUCINE-RICH REPEAT RECEPTOR PROTEIN KINASE EMS1"/>
    <property type="match status" value="1"/>
</dbReference>
<dbReference type="InterPro" id="IPR000719">
    <property type="entry name" value="Prot_kinase_dom"/>
</dbReference>
<dbReference type="AlphaFoldDB" id="A0A2P6SHC9"/>
<accession>A0A2P6SHC9</accession>
<gene>
    <name evidence="2" type="ORF">RchiOBHm_Chr1g0355451</name>
</gene>
<feature type="domain" description="Protein kinase" evidence="1">
    <location>
        <begin position="1"/>
        <end position="100"/>
    </location>
</feature>
<proteinExistence type="predicted"/>
<dbReference type="Gramene" id="PRQ58092">
    <property type="protein sequence ID" value="PRQ58092"/>
    <property type="gene ID" value="RchiOBHm_Chr1g0355451"/>
</dbReference>
<sequence length="100" mass="10841">MLDIVIDIAHALDYLHNRCEQPIVQCDLKPSNVLLDSELTGHVSDLGLARFLSKLTSTASANQSSSGAEDQLVMLLQVSTNGDVYSLGILLLLVRNVYGE</sequence>
<comment type="caution">
    <text evidence="2">The sequence shown here is derived from an EMBL/GenBank/DDBJ whole genome shotgun (WGS) entry which is preliminary data.</text>
</comment>
<dbReference type="GO" id="GO:0004672">
    <property type="term" value="F:protein kinase activity"/>
    <property type="evidence" value="ECO:0007669"/>
    <property type="project" value="InterPro"/>
</dbReference>
<dbReference type="Proteomes" id="UP000238479">
    <property type="component" value="Chromosome 1"/>
</dbReference>
<dbReference type="GO" id="GO:0016020">
    <property type="term" value="C:membrane"/>
    <property type="evidence" value="ECO:0007669"/>
    <property type="project" value="TreeGrafter"/>
</dbReference>
<dbReference type="InterPro" id="IPR051564">
    <property type="entry name" value="LRR_receptor-like_kinase"/>
</dbReference>
<evidence type="ECO:0000259" key="1">
    <source>
        <dbReference type="PROSITE" id="PS50011"/>
    </source>
</evidence>
<protein>
    <recommendedName>
        <fullName evidence="1">Protein kinase domain-containing protein</fullName>
    </recommendedName>
</protein>
<dbReference type="PROSITE" id="PS50011">
    <property type="entry name" value="PROTEIN_KINASE_DOM"/>
    <property type="match status" value="1"/>
</dbReference>
<dbReference type="SUPFAM" id="SSF56112">
    <property type="entry name" value="Protein kinase-like (PK-like)"/>
    <property type="match status" value="1"/>
</dbReference>
<dbReference type="GO" id="GO:0005524">
    <property type="term" value="F:ATP binding"/>
    <property type="evidence" value="ECO:0007669"/>
    <property type="project" value="InterPro"/>
</dbReference>
<name>A0A2P6SHC9_ROSCH</name>
<dbReference type="Gene3D" id="1.10.510.10">
    <property type="entry name" value="Transferase(Phosphotransferase) domain 1"/>
    <property type="match status" value="1"/>
</dbReference>
<evidence type="ECO:0000313" key="2">
    <source>
        <dbReference type="EMBL" id="PRQ58092.1"/>
    </source>
</evidence>